<dbReference type="InterPro" id="IPR001579">
    <property type="entry name" value="Glyco_hydro_18_chit_AS"/>
</dbReference>
<dbReference type="GO" id="GO:0009313">
    <property type="term" value="P:oligosaccharide catabolic process"/>
    <property type="evidence" value="ECO:0007669"/>
    <property type="project" value="TreeGrafter"/>
</dbReference>
<proteinExistence type="inferred from homology"/>
<dbReference type="EMBL" id="JAHGAV010000086">
    <property type="protein sequence ID" value="KAG6932891.1"/>
    <property type="molecule type" value="Genomic_DNA"/>
</dbReference>
<dbReference type="PANTHER" id="PTHR46290">
    <property type="entry name" value="DI-N-ACETYLCHITOBIASE"/>
    <property type="match status" value="1"/>
</dbReference>
<dbReference type="PROSITE" id="PS51910">
    <property type="entry name" value="GH18_2"/>
    <property type="match status" value="1"/>
</dbReference>
<dbReference type="InterPro" id="IPR051887">
    <property type="entry name" value="GH18_Domain-Containing"/>
</dbReference>
<dbReference type="Proteomes" id="UP000765507">
    <property type="component" value="Unassembled WGS sequence"/>
</dbReference>
<dbReference type="InterPro" id="IPR001223">
    <property type="entry name" value="Glyco_hydro18_cat"/>
</dbReference>
<dbReference type="SUPFAM" id="SSF51445">
    <property type="entry name" value="(Trans)glycosidases"/>
    <property type="match status" value="1"/>
</dbReference>
<dbReference type="PROSITE" id="PS01095">
    <property type="entry name" value="GH18_1"/>
    <property type="match status" value="1"/>
</dbReference>
<organism evidence="5 6">
    <name type="scientific">Chelydra serpentina</name>
    <name type="common">Snapping turtle</name>
    <name type="synonym">Testudo serpentina</name>
    <dbReference type="NCBI Taxonomy" id="8475"/>
    <lineage>
        <taxon>Eukaryota</taxon>
        <taxon>Metazoa</taxon>
        <taxon>Chordata</taxon>
        <taxon>Craniata</taxon>
        <taxon>Vertebrata</taxon>
        <taxon>Euteleostomi</taxon>
        <taxon>Archelosauria</taxon>
        <taxon>Testudinata</taxon>
        <taxon>Testudines</taxon>
        <taxon>Cryptodira</taxon>
        <taxon>Durocryptodira</taxon>
        <taxon>Americhelydia</taxon>
        <taxon>Chelydroidea</taxon>
        <taxon>Chelydridae</taxon>
        <taxon>Chelydra</taxon>
    </lineage>
</organism>
<name>A0A8T1SV78_CHESE</name>
<evidence type="ECO:0000256" key="3">
    <source>
        <dbReference type="RuleBase" id="RU004453"/>
    </source>
</evidence>
<dbReference type="InterPro" id="IPR017853">
    <property type="entry name" value="GH"/>
</dbReference>
<dbReference type="OrthoDB" id="73875at2759"/>
<dbReference type="GO" id="GO:0005615">
    <property type="term" value="C:extracellular space"/>
    <property type="evidence" value="ECO:0007669"/>
    <property type="project" value="TreeGrafter"/>
</dbReference>
<evidence type="ECO:0000256" key="1">
    <source>
        <dbReference type="ARBA" id="ARBA00022801"/>
    </source>
</evidence>
<dbReference type="GO" id="GO:0006032">
    <property type="term" value="P:chitin catabolic process"/>
    <property type="evidence" value="ECO:0007669"/>
    <property type="project" value="TreeGrafter"/>
</dbReference>
<evidence type="ECO:0000313" key="6">
    <source>
        <dbReference type="Proteomes" id="UP000765507"/>
    </source>
</evidence>
<feature type="domain" description="GH18" evidence="4">
    <location>
        <begin position="1"/>
        <end position="135"/>
    </location>
</feature>
<dbReference type="Gene3D" id="3.20.20.80">
    <property type="entry name" value="Glycosidases"/>
    <property type="match status" value="1"/>
</dbReference>
<gene>
    <name evidence="5" type="primary">CTBS</name>
    <name evidence="5" type="ORF">G0U57_020461</name>
</gene>
<keyword evidence="6" id="KW-1185">Reference proteome</keyword>
<dbReference type="AlphaFoldDB" id="A0A8T1SV78"/>
<evidence type="ECO:0000259" key="4">
    <source>
        <dbReference type="PROSITE" id="PS51910"/>
    </source>
</evidence>
<keyword evidence="2" id="KW-0326">Glycosidase</keyword>
<protein>
    <submittedName>
        <fullName evidence="5">Chitobiase</fullName>
    </submittedName>
</protein>
<dbReference type="GO" id="GO:0004568">
    <property type="term" value="F:chitinase activity"/>
    <property type="evidence" value="ECO:0007669"/>
    <property type="project" value="TreeGrafter"/>
</dbReference>
<sequence>RSLCLMLEEKLGSSMIGHRLQLWQLLERDVPVKEIIDSANRTAWIARQVDLAKKQYMDGINIDIEQEVNEMSPEYYALTALVKETTDAFHREIPGSQVTFDVAWAPACIDKRCYNYSGIAEACDFLFVMSYDEQS</sequence>
<evidence type="ECO:0000313" key="5">
    <source>
        <dbReference type="EMBL" id="KAG6932891.1"/>
    </source>
</evidence>
<comment type="similarity">
    <text evidence="3">Belongs to the glycosyl hydrolase 18 family.</text>
</comment>
<keyword evidence="1" id="KW-0378">Hydrolase</keyword>
<reference evidence="5 6" key="1">
    <citation type="journal article" date="2020" name="G3 (Bethesda)">
        <title>Draft Genome of the Common Snapping Turtle, Chelydra serpentina, a Model for Phenotypic Plasticity in Reptiles.</title>
        <authorList>
            <person name="Das D."/>
            <person name="Singh S.K."/>
            <person name="Bierstedt J."/>
            <person name="Erickson A."/>
            <person name="Galli G.L.J."/>
            <person name="Crossley D.A. 2nd"/>
            <person name="Rhen T."/>
        </authorList>
    </citation>
    <scope>NUCLEOTIDE SEQUENCE [LARGE SCALE GENOMIC DNA]</scope>
    <source>
        <strain evidence="5">KW</strain>
    </source>
</reference>
<dbReference type="PANTHER" id="PTHR46290:SF1">
    <property type="entry name" value="DI-N-ACETYLCHITOBIASE"/>
    <property type="match status" value="1"/>
</dbReference>
<dbReference type="Pfam" id="PF00704">
    <property type="entry name" value="Glyco_hydro_18"/>
    <property type="match status" value="1"/>
</dbReference>
<evidence type="ECO:0000256" key="2">
    <source>
        <dbReference type="ARBA" id="ARBA00023295"/>
    </source>
</evidence>
<comment type="caution">
    <text evidence="5">The sequence shown here is derived from an EMBL/GenBank/DDBJ whole genome shotgun (WGS) entry which is preliminary data.</text>
</comment>
<feature type="non-terminal residue" evidence="5">
    <location>
        <position position="135"/>
    </location>
</feature>
<accession>A0A8T1SV78</accession>